<evidence type="ECO:0000313" key="2">
    <source>
        <dbReference type="Proteomes" id="UP000654075"/>
    </source>
</evidence>
<comment type="caution">
    <text evidence="1">The sequence shown here is derived from an EMBL/GenBank/DDBJ whole genome shotgun (WGS) entry which is preliminary data.</text>
</comment>
<organism evidence="1 2">
    <name type="scientific">Polarella glacialis</name>
    <name type="common">Dinoflagellate</name>
    <dbReference type="NCBI Taxonomy" id="89957"/>
    <lineage>
        <taxon>Eukaryota</taxon>
        <taxon>Sar</taxon>
        <taxon>Alveolata</taxon>
        <taxon>Dinophyceae</taxon>
        <taxon>Suessiales</taxon>
        <taxon>Suessiaceae</taxon>
        <taxon>Polarella</taxon>
    </lineage>
</organism>
<proteinExistence type="predicted"/>
<dbReference type="AlphaFoldDB" id="A0A813GEC0"/>
<dbReference type="EMBL" id="CAJNNV010028181">
    <property type="protein sequence ID" value="CAE8623486.1"/>
    <property type="molecule type" value="Genomic_DNA"/>
</dbReference>
<gene>
    <name evidence="1" type="ORF">PGLA1383_LOCUS40753</name>
</gene>
<protein>
    <submittedName>
        <fullName evidence="1">Uncharacterized protein</fullName>
    </submittedName>
</protein>
<name>A0A813GEC0_POLGL</name>
<reference evidence="1" key="1">
    <citation type="submission" date="2021-02" db="EMBL/GenBank/DDBJ databases">
        <authorList>
            <person name="Dougan E. K."/>
            <person name="Rhodes N."/>
            <person name="Thang M."/>
            <person name="Chan C."/>
        </authorList>
    </citation>
    <scope>NUCLEOTIDE SEQUENCE</scope>
</reference>
<keyword evidence="2" id="KW-1185">Reference proteome</keyword>
<accession>A0A813GEC0</accession>
<sequence>MPSLPTPWDAKLFIFAQGAKTMVSQQRQQQPATQHTELWHLASSTAFFAMPSLPTLWDAKLFIFAQGAKTKVRQQQRQQQPPTTQRTELWHFASSAAFFALPSSPTPWDAKLFIFAQGARTNARTWNNARAASPRMRAHATYAMVAMNGSLENLTIMNWFTGIWICATPYEESDFCLPCAATLLYVPRIVMPPKLPERVEVTTSWLAMEPLLFDESLGVWQEQPETPNPNNDDMERYSCDTCEAPHTVSDPLIQTHGLLLCRFCRSEEWCCEVCDQGDTQTAWLRIVGGSLLCPDCAAKDAG</sequence>
<dbReference type="Proteomes" id="UP000654075">
    <property type="component" value="Unassembled WGS sequence"/>
</dbReference>
<evidence type="ECO:0000313" key="1">
    <source>
        <dbReference type="EMBL" id="CAE8623486.1"/>
    </source>
</evidence>